<dbReference type="PRINTS" id="PR00425">
    <property type="entry name" value="BRADYKININR"/>
</dbReference>
<name>A0A9Q0IWX5_9TELE</name>
<keyword evidence="5 11" id="KW-0297">G-protein coupled receptor</keyword>
<dbReference type="PROSITE" id="PS50262">
    <property type="entry name" value="G_PROTEIN_RECEP_F1_2"/>
    <property type="match status" value="1"/>
</dbReference>
<dbReference type="GO" id="GO:0019957">
    <property type="term" value="F:C-C chemokine binding"/>
    <property type="evidence" value="ECO:0007669"/>
    <property type="project" value="TreeGrafter"/>
</dbReference>
<evidence type="ECO:0000313" key="14">
    <source>
        <dbReference type="EMBL" id="KAJ3612868.1"/>
    </source>
</evidence>
<dbReference type="OrthoDB" id="6076970at2759"/>
<dbReference type="GO" id="GO:0004947">
    <property type="term" value="F:bradykinin receptor activity"/>
    <property type="evidence" value="ECO:0007669"/>
    <property type="project" value="InterPro"/>
</dbReference>
<feature type="transmembrane region" description="Helical" evidence="12">
    <location>
        <begin position="43"/>
        <end position="63"/>
    </location>
</feature>
<keyword evidence="3 11" id="KW-0812">Transmembrane</keyword>
<feature type="transmembrane region" description="Helical" evidence="12">
    <location>
        <begin position="75"/>
        <end position="94"/>
    </location>
</feature>
<keyword evidence="4 12" id="KW-1133">Transmembrane helix</keyword>
<keyword evidence="2" id="KW-1003">Cell membrane</keyword>
<keyword evidence="10 11" id="KW-0807">Transducer</keyword>
<keyword evidence="7" id="KW-1015">Disulfide bond</keyword>
<dbReference type="GO" id="GO:0009897">
    <property type="term" value="C:external side of plasma membrane"/>
    <property type="evidence" value="ECO:0007669"/>
    <property type="project" value="TreeGrafter"/>
</dbReference>
<evidence type="ECO:0000256" key="4">
    <source>
        <dbReference type="ARBA" id="ARBA00022989"/>
    </source>
</evidence>
<accession>A0A9Q0IWX5</accession>
<evidence type="ECO:0000256" key="10">
    <source>
        <dbReference type="ARBA" id="ARBA00023224"/>
    </source>
</evidence>
<dbReference type="GO" id="GO:0007204">
    <property type="term" value="P:positive regulation of cytosolic calcium ion concentration"/>
    <property type="evidence" value="ECO:0007669"/>
    <property type="project" value="TreeGrafter"/>
</dbReference>
<feature type="domain" description="G-protein coupled receptors family 1 profile" evidence="13">
    <location>
        <begin position="54"/>
        <end position="306"/>
    </location>
</feature>
<dbReference type="Pfam" id="PF00001">
    <property type="entry name" value="7tm_1"/>
    <property type="match status" value="1"/>
</dbReference>
<dbReference type="GO" id="GO:0006955">
    <property type="term" value="P:immune response"/>
    <property type="evidence" value="ECO:0007669"/>
    <property type="project" value="TreeGrafter"/>
</dbReference>
<dbReference type="InterPro" id="IPR050119">
    <property type="entry name" value="CCR1-9-like"/>
</dbReference>
<dbReference type="PANTHER" id="PTHR10489:SF957">
    <property type="entry name" value="B2 BRADYKININ RECEPTOR"/>
    <property type="match status" value="1"/>
</dbReference>
<evidence type="ECO:0000256" key="11">
    <source>
        <dbReference type="RuleBase" id="RU000688"/>
    </source>
</evidence>
<evidence type="ECO:0000256" key="8">
    <source>
        <dbReference type="ARBA" id="ARBA00023170"/>
    </source>
</evidence>
<comment type="caution">
    <text evidence="14">The sequence shown here is derived from an EMBL/GenBank/DDBJ whole genome shotgun (WGS) entry which is preliminary data.</text>
</comment>
<sequence length="341" mass="38826">MEPLNFSMITTTTKAWSDNSTAPPNPTDWEDQLTLARNIVPPYMFILCALGLLGNSFVLLVFLAQKDRLTIPEIYLGNLALADIVLLVVLPFWAMTIRHHFVWHYGEAMCKIMYSSINVNFYTSIYIIAMVSVDRYLALVQTMRARWLRRTMYAKVICVVMWLWGFFMSTPNLVYGTLNYASVNGTLICVMDYGPTQRLAHIAFSVLGFALPVVVIVFCSGAVIRALNRRRTVCSDQGSDRKPTTLVFAVTTLFLVCWAPHHVFNFLDVLRKLAIVKAPWGPALFIVHKVAMYMVFLNSVLNPVLYVFFGKYFWKKVSALFRKPKHHHHGDVIGVYSHAPS</sequence>
<evidence type="ECO:0000256" key="6">
    <source>
        <dbReference type="ARBA" id="ARBA00023136"/>
    </source>
</evidence>
<feature type="transmembrane region" description="Helical" evidence="12">
    <location>
        <begin position="290"/>
        <end position="314"/>
    </location>
</feature>
<keyword evidence="15" id="KW-1185">Reference proteome</keyword>
<evidence type="ECO:0000256" key="12">
    <source>
        <dbReference type="SAM" id="Phobius"/>
    </source>
</evidence>
<evidence type="ECO:0000256" key="9">
    <source>
        <dbReference type="ARBA" id="ARBA00023180"/>
    </source>
</evidence>
<dbReference type="EMBL" id="JANIIK010000035">
    <property type="protein sequence ID" value="KAJ3612868.1"/>
    <property type="molecule type" value="Genomic_DNA"/>
</dbReference>
<reference evidence="14" key="1">
    <citation type="submission" date="2022-07" db="EMBL/GenBank/DDBJ databases">
        <title>Chromosome-level genome of Muraenolepis orangiensis.</title>
        <authorList>
            <person name="Kim J."/>
        </authorList>
    </citation>
    <scope>NUCLEOTIDE SEQUENCE</scope>
    <source>
        <strain evidence="14">KU_S4_2022</strain>
        <tissue evidence="14">Muscle</tissue>
    </source>
</reference>
<dbReference type="InterPro" id="IPR000496">
    <property type="entry name" value="Brdyknn_rcpt"/>
</dbReference>
<evidence type="ECO:0000256" key="3">
    <source>
        <dbReference type="ARBA" id="ARBA00022692"/>
    </source>
</evidence>
<dbReference type="PANTHER" id="PTHR10489">
    <property type="entry name" value="CELL ADHESION MOLECULE"/>
    <property type="match status" value="1"/>
</dbReference>
<dbReference type="GO" id="GO:0016493">
    <property type="term" value="F:C-C chemokine receptor activity"/>
    <property type="evidence" value="ECO:0007669"/>
    <property type="project" value="TreeGrafter"/>
</dbReference>
<organism evidence="14 15">
    <name type="scientific">Muraenolepis orangiensis</name>
    <name type="common">Patagonian moray cod</name>
    <dbReference type="NCBI Taxonomy" id="630683"/>
    <lineage>
        <taxon>Eukaryota</taxon>
        <taxon>Metazoa</taxon>
        <taxon>Chordata</taxon>
        <taxon>Craniata</taxon>
        <taxon>Vertebrata</taxon>
        <taxon>Euteleostomi</taxon>
        <taxon>Actinopterygii</taxon>
        <taxon>Neopterygii</taxon>
        <taxon>Teleostei</taxon>
        <taxon>Neoteleostei</taxon>
        <taxon>Acanthomorphata</taxon>
        <taxon>Zeiogadaria</taxon>
        <taxon>Gadariae</taxon>
        <taxon>Gadiformes</taxon>
        <taxon>Muraenolepidoidei</taxon>
        <taxon>Muraenolepididae</taxon>
        <taxon>Muraenolepis</taxon>
    </lineage>
</organism>
<gene>
    <name evidence="14" type="ORF">NHX12_019125</name>
</gene>
<dbReference type="GO" id="GO:0060326">
    <property type="term" value="P:cell chemotaxis"/>
    <property type="evidence" value="ECO:0007669"/>
    <property type="project" value="TreeGrafter"/>
</dbReference>
<protein>
    <recommendedName>
        <fullName evidence="13">G-protein coupled receptors family 1 profile domain-containing protein</fullName>
    </recommendedName>
</protein>
<dbReference type="AlphaFoldDB" id="A0A9Q0IWX5"/>
<feature type="transmembrane region" description="Helical" evidence="12">
    <location>
        <begin position="245"/>
        <end position="264"/>
    </location>
</feature>
<dbReference type="GO" id="GO:0019722">
    <property type="term" value="P:calcium-mediated signaling"/>
    <property type="evidence" value="ECO:0007669"/>
    <property type="project" value="TreeGrafter"/>
</dbReference>
<evidence type="ECO:0000256" key="7">
    <source>
        <dbReference type="ARBA" id="ARBA00023157"/>
    </source>
</evidence>
<dbReference type="PROSITE" id="PS00237">
    <property type="entry name" value="G_PROTEIN_RECEP_F1_1"/>
    <property type="match status" value="1"/>
</dbReference>
<evidence type="ECO:0000256" key="2">
    <source>
        <dbReference type="ARBA" id="ARBA00022475"/>
    </source>
</evidence>
<feature type="transmembrane region" description="Helical" evidence="12">
    <location>
        <begin position="121"/>
        <end position="140"/>
    </location>
</feature>
<keyword evidence="6 12" id="KW-0472">Membrane</keyword>
<comment type="subcellular location">
    <subcellularLocation>
        <location evidence="1">Cell membrane</location>
        <topology evidence="1">Multi-pass membrane protein</topology>
    </subcellularLocation>
</comment>
<evidence type="ECO:0000259" key="13">
    <source>
        <dbReference type="PROSITE" id="PS50262"/>
    </source>
</evidence>
<dbReference type="InterPro" id="IPR000276">
    <property type="entry name" value="GPCR_Rhodpsn"/>
</dbReference>
<dbReference type="InterPro" id="IPR017452">
    <property type="entry name" value="GPCR_Rhodpsn_7TM"/>
</dbReference>
<evidence type="ECO:0000313" key="15">
    <source>
        <dbReference type="Proteomes" id="UP001148018"/>
    </source>
</evidence>
<dbReference type="SUPFAM" id="SSF81321">
    <property type="entry name" value="Family A G protein-coupled receptor-like"/>
    <property type="match status" value="1"/>
</dbReference>
<evidence type="ECO:0000256" key="5">
    <source>
        <dbReference type="ARBA" id="ARBA00023040"/>
    </source>
</evidence>
<evidence type="ECO:0000256" key="1">
    <source>
        <dbReference type="ARBA" id="ARBA00004651"/>
    </source>
</evidence>
<dbReference type="Gene3D" id="1.20.1070.10">
    <property type="entry name" value="Rhodopsin 7-helix transmembrane proteins"/>
    <property type="match status" value="1"/>
</dbReference>
<dbReference type="Proteomes" id="UP001148018">
    <property type="component" value="Unassembled WGS sequence"/>
</dbReference>
<proteinExistence type="inferred from homology"/>
<comment type="similarity">
    <text evidence="11">Belongs to the G-protein coupled receptor 1 family.</text>
</comment>
<dbReference type="PRINTS" id="PR00237">
    <property type="entry name" value="GPCRRHODOPSN"/>
</dbReference>
<feature type="transmembrane region" description="Helical" evidence="12">
    <location>
        <begin position="202"/>
        <end position="224"/>
    </location>
</feature>
<keyword evidence="9" id="KW-0325">Glycoprotein</keyword>
<keyword evidence="8 11" id="KW-0675">Receptor</keyword>